<evidence type="ECO:0000259" key="1">
    <source>
        <dbReference type="Pfam" id="PF02602"/>
    </source>
</evidence>
<dbReference type="EMBL" id="LUCM01010182">
    <property type="protein sequence ID" value="KAA0185843.1"/>
    <property type="molecule type" value="Genomic_DNA"/>
</dbReference>
<accession>A0A8E0RN26</accession>
<dbReference type="OrthoDB" id="5595751at2759"/>
<proteinExistence type="predicted"/>
<dbReference type="SUPFAM" id="SSF69618">
    <property type="entry name" value="HemD-like"/>
    <property type="match status" value="1"/>
</dbReference>
<dbReference type="Pfam" id="PF02602">
    <property type="entry name" value="HEM4"/>
    <property type="match status" value="1"/>
</dbReference>
<feature type="domain" description="Tetrapyrrole biosynthesis uroporphyrinogen III synthase" evidence="1">
    <location>
        <begin position="2"/>
        <end position="60"/>
    </location>
</feature>
<dbReference type="AlphaFoldDB" id="A0A8E0RN26"/>
<organism evidence="2 3">
    <name type="scientific">Fasciolopsis buskii</name>
    <dbReference type="NCBI Taxonomy" id="27845"/>
    <lineage>
        <taxon>Eukaryota</taxon>
        <taxon>Metazoa</taxon>
        <taxon>Spiralia</taxon>
        <taxon>Lophotrochozoa</taxon>
        <taxon>Platyhelminthes</taxon>
        <taxon>Trematoda</taxon>
        <taxon>Digenea</taxon>
        <taxon>Plagiorchiida</taxon>
        <taxon>Echinostomata</taxon>
        <taxon>Echinostomatoidea</taxon>
        <taxon>Fasciolidae</taxon>
        <taxon>Fasciolopsis</taxon>
    </lineage>
</organism>
<evidence type="ECO:0000313" key="2">
    <source>
        <dbReference type="EMBL" id="KAA0185843.1"/>
    </source>
</evidence>
<dbReference type="Proteomes" id="UP000728185">
    <property type="component" value="Unassembled WGS sequence"/>
</dbReference>
<name>A0A8E0RN26_9TREM</name>
<evidence type="ECO:0000313" key="3">
    <source>
        <dbReference type="Proteomes" id="UP000728185"/>
    </source>
</evidence>
<comment type="caution">
    <text evidence="2">The sequence shown here is derived from an EMBL/GenBank/DDBJ whole genome shotgun (WGS) entry which is preliminary data.</text>
</comment>
<dbReference type="UniPathway" id="UPA00251">
    <property type="reaction ID" value="UER00320"/>
</dbReference>
<gene>
    <name evidence="2" type="ORF">FBUS_05559</name>
</gene>
<dbReference type="GO" id="GO:0004852">
    <property type="term" value="F:uroporphyrinogen-III synthase activity"/>
    <property type="evidence" value="ECO:0007669"/>
    <property type="project" value="InterPro"/>
</dbReference>
<dbReference type="InterPro" id="IPR003754">
    <property type="entry name" value="4pyrrol_synth_uPrphyn_synth"/>
</dbReference>
<dbReference type="InterPro" id="IPR036108">
    <property type="entry name" value="4pyrrol_syn_uPrphyn_synt_sf"/>
</dbReference>
<keyword evidence="3" id="KW-1185">Reference proteome</keyword>
<protein>
    <submittedName>
        <fullName evidence="2">Uroporphyrinogen-III synthase</fullName>
    </submittedName>
</protein>
<reference evidence="2" key="1">
    <citation type="submission" date="2019-05" db="EMBL/GenBank/DDBJ databases">
        <title>Annotation for the trematode Fasciolopsis buski.</title>
        <authorList>
            <person name="Choi Y.-J."/>
        </authorList>
    </citation>
    <scope>NUCLEOTIDE SEQUENCE</scope>
    <source>
        <strain evidence="2">HT</strain>
        <tissue evidence="2">Whole worm</tissue>
    </source>
</reference>
<dbReference type="Gene3D" id="3.40.50.10090">
    <property type="match status" value="1"/>
</dbReference>
<dbReference type="GO" id="GO:0006782">
    <property type="term" value="P:protoporphyrinogen IX biosynthetic process"/>
    <property type="evidence" value="ECO:0007669"/>
    <property type="project" value="UniProtKB-UniPathway"/>
</dbReference>
<sequence length="72" mass="7767">MVFFSPSGVSLTETILKSEVKPHRPKVRLVAMGRSTEARLKEMDLTVSGVSKSPKPDSLLAVIKTLVTQTAA</sequence>